<sequence>MDLGLTGKVALITGSSAGIGLAVAQILAQEGCKLIICGRNFEKIQQIEKLLSREKENLEILALSADVHKASDSENLVNTALDKFGKIDILINNSEGASFASDAVETLSDDDWRLVFEAKLMGYIRMTNLVLPGMKNHQWGRIINIVGTSGKEPSPRLIKSGVANAALMNFTKSVSTQTAKFNVLITTVNPGLIDTPRHRQYLEIAAQEENQSVDVIKSRIAGEIPAGRLGLSDEVANLVVFLASECSSYITGITIPIDGGLSVSAF</sequence>
<protein>
    <submittedName>
        <fullName evidence="3">Short-chain dehydrogenase</fullName>
    </submittedName>
</protein>
<dbReference type="STRING" id="1803587.GCA_001593825_01602"/>
<dbReference type="Proteomes" id="UP000092382">
    <property type="component" value="Unassembled WGS sequence"/>
</dbReference>
<dbReference type="InterPro" id="IPR036291">
    <property type="entry name" value="NAD(P)-bd_dom_sf"/>
</dbReference>
<organism evidence="3 4">
    <name type="scientific">Aphanizomenon flos-aquae LD13</name>
    <dbReference type="NCBI Taxonomy" id="1710894"/>
    <lineage>
        <taxon>Bacteria</taxon>
        <taxon>Bacillati</taxon>
        <taxon>Cyanobacteriota</taxon>
        <taxon>Cyanophyceae</taxon>
        <taxon>Nostocales</taxon>
        <taxon>Aphanizomenonaceae</taxon>
        <taxon>Aphanizomenon</taxon>
    </lineage>
</organism>
<dbReference type="Gene3D" id="3.40.50.720">
    <property type="entry name" value="NAD(P)-binding Rossmann-like Domain"/>
    <property type="match status" value="1"/>
</dbReference>
<reference evidence="3 4" key="1">
    <citation type="submission" date="2015-09" db="EMBL/GenBank/DDBJ databases">
        <title>Whole genome shotgun sequence assembly of Aphanizomenon flos-aquae UKL13.</title>
        <authorList>
            <person name="Driscoll C."/>
        </authorList>
    </citation>
    <scope>NUCLEOTIDE SEQUENCE [LARGE SCALE GENOMIC DNA]</scope>
    <source>
        <strain evidence="3">MDT13</strain>
    </source>
</reference>
<keyword evidence="2" id="KW-0560">Oxidoreductase</keyword>
<dbReference type="InterPro" id="IPR002347">
    <property type="entry name" value="SDR_fam"/>
</dbReference>
<dbReference type="Pfam" id="PF00106">
    <property type="entry name" value="adh_short"/>
    <property type="match status" value="1"/>
</dbReference>
<dbReference type="SUPFAM" id="SSF51735">
    <property type="entry name" value="NAD(P)-binding Rossmann-fold domains"/>
    <property type="match status" value="1"/>
</dbReference>
<dbReference type="CDD" id="cd05344">
    <property type="entry name" value="BKR_like_SDR_like"/>
    <property type="match status" value="1"/>
</dbReference>
<dbReference type="EMBL" id="LJOY01000023">
    <property type="protein sequence ID" value="OBQ25713.1"/>
    <property type="molecule type" value="Genomic_DNA"/>
</dbReference>
<dbReference type="GO" id="GO:0016491">
    <property type="term" value="F:oxidoreductase activity"/>
    <property type="evidence" value="ECO:0007669"/>
    <property type="project" value="UniProtKB-KW"/>
</dbReference>
<gene>
    <name evidence="3" type="ORF">AN481_08720</name>
</gene>
<comment type="similarity">
    <text evidence="1">Belongs to the short-chain dehydrogenases/reductases (SDR) family.</text>
</comment>
<comment type="caution">
    <text evidence="3">The sequence shown here is derived from an EMBL/GenBank/DDBJ whole genome shotgun (WGS) entry which is preliminary data.</text>
</comment>
<dbReference type="PATRIC" id="fig|1710894.3.peg.3485"/>
<dbReference type="PANTHER" id="PTHR42879:SF6">
    <property type="entry name" value="NADPH-DEPENDENT REDUCTASE BACG"/>
    <property type="match status" value="1"/>
</dbReference>
<dbReference type="FunFam" id="3.40.50.720:FF:000084">
    <property type="entry name" value="Short-chain dehydrogenase reductase"/>
    <property type="match status" value="1"/>
</dbReference>
<evidence type="ECO:0000256" key="1">
    <source>
        <dbReference type="ARBA" id="ARBA00006484"/>
    </source>
</evidence>
<dbReference type="PANTHER" id="PTHR42879">
    <property type="entry name" value="3-OXOACYL-(ACYL-CARRIER-PROTEIN) REDUCTASE"/>
    <property type="match status" value="1"/>
</dbReference>
<evidence type="ECO:0000313" key="3">
    <source>
        <dbReference type="EMBL" id="OBQ25713.1"/>
    </source>
</evidence>
<dbReference type="PRINTS" id="PR00081">
    <property type="entry name" value="GDHRDH"/>
</dbReference>
<evidence type="ECO:0000313" key="4">
    <source>
        <dbReference type="Proteomes" id="UP000092382"/>
    </source>
</evidence>
<accession>A0A1B7VXM5</accession>
<evidence type="ECO:0000256" key="2">
    <source>
        <dbReference type="ARBA" id="ARBA00023002"/>
    </source>
</evidence>
<dbReference type="AlphaFoldDB" id="A0A1B7VXM5"/>
<name>A0A1B7VXM5_APHFL</name>
<proteinExistence type="inferred from homology"/>
<dbReference type="InterPro" id="IPR050259">
    <property type="entry name" value="SDR"/>
</dbReference>